<evidence type="ECO:0000256" key="1">
    <source>
        <dbReference type="ARBA" id="ARBA00009375"/>
    </source>
</evidence>
<feature type="domain" description="Pseudouridine synthase I TruA alpha/beta" evidence="7">
    <location>
        <begin position="28"/>
        <end position="127"/>
    </location>
</feature>
<keyword evidence="3 6" id="KW-0413">Isomerase</keyword>
<sequence length="303" mass="34125">MNLAGVVEVPTPSVKPPIVPGYKWRLLIAYDGTNYAGWQYQASPPTIQCVVEKALTKVTKLEREDVRLTGASRTDTGVHAWGQVAHFVTPFNYNNLENLHAALNGLLPSDIRIREVSPALPEFHARFSSKSKIYHYKIYNDHVMDPFQRHYAYHSVYKLNTAAMRHAAGHFIGKHDISSFVNASRNDRVQDPVKDIFRFDVNEMGAILQLEVEGSGFLYRQVRNMVALLLQIGREAVPPDIVPKILAARDRKVLARYATSAPPCGLQLVAVRYNEEHLQLPVGCPAVSFGRHHSVLKCKLPFY</sequence>
<dbReference type="GO" id="GO:0160147">
    <property type="term" value="F:tRNA pseudouridine(38-40) synthase activity"/>
    <property type="evidence" value="ECO:0007669"/>
    <property type="project" value="UniProtKB-EC"/>
</dbReference>
<evidence type="ECO:0000259" key="7">
    <source>
        <dbReference type="Pfam" id="PF01416"/>
    </source>
</evidence>
<feature type="active site" description="Nucleophile" evidence="4">
    <location>
        <position position="75"/>
    </location>
</feature>
<gene>
    <name evidence="8" type="ORF">Nepgr_030464</name>
</gene>
<dbReference type="SUPFAM" id="SSF55120">
    <property type="entry name" value="Pseudouridine synthase"/>
    <property type="match status" value="1"/>
</dbReference>
<evidence type="ECO:0000313" key="8">
    <source>
        <dbReference type="EMBL" id="GMH28621.1"/>
    </source>
</evidence>
<comment type="caution">
    <text evidence="8">The sequence shown here is derived from an EMBL/GenBank/DDBJ whole genome shotgun (WGS) entry which is preliminary data.</text>
</comment>
<dbReference type="Gene3D" id="3.30.70.580">
    <property type="entry name" value="Pseudouridine synthase I, catalytic domain, N-terminal subdomain"/>
    <property type="match status" value="1"/>
</dbReference>
<evidence type="ECO:0000256" key="5">
    <source>
        <dbReference type="PIRSR" id="PIRSR001430-2"/>
    </source>
</evidence>
<protein>
    <recommendedName>
        <fullName evidence="6">tRNA pseudouridine synthase</fullName>
        <ecNumber evidence="6">5.4.99.12</ecNumber>
    </recommendedName>
</protein>
<proteinExistence type="inferred from homology"/>
<dbReference type="EMBL" id="BSYO01000034">
    <property type="protein sequence ID" value="GMH28621.1"/>
    <property type="molecule type" value="Genomic_DNA"/>
</dbReference>
<evidence type="ECO:0000256" key="3">
    <source>
        <dbReference type="ARBA" id="ARBA00023235"/>
    </source>
</evidence>
<dbReference type="InterPro" id="IPR001406">
    <property type="entry name" value="PsdUridine_synth_TruA"/>
</dbReference>
<dbReference type="InterPro" id="IPR020095">
    <property type="entry name" value="PsdUridine_synth_TruA_C"/>
</dbReference>
<dbReference type="PANTHER" id="PTHR11142">
    <property type="entry name" value="PSEUDOURIDYLATE SYNTHASE"/>
    <property type="match status" value="1"/>
</dbReference>
<evidence type="ECO:0000256" key="4">
    <source>
        <dbReference type="PIRSR" id="PIRSR001430-1"/>
    </source>
</evidence>
<dbReference type="Pfam" id="PF01416">
    <property type="entry name" value="PseudoU_synth_1"/>
    <property type="match status" value="2"/>
</dbReference>
<evidence type="ECO:0000313" key="9">
    <source>
        <dbReference type="Proteomes" id="UP001279734"/>
    </source>
</evidence>
<keyword evidence="2 6" id="KW-0819">tRNA processing</keyword>
<dbReference type="InterPro" id="IPR020097">
    <property type="entry name" value="PsdUridine_synth_TruA_a/b_dom"/>
</dbReference>
<dbReference type="CDD" id="cd02570">
    <property type="entry name" value="PseudoU_synth_EcTruA"/>
    <property type="match status" value="1"/>
</dbReference>
<dbReference type="AlphaFoldDB" id="A0AAD3Y6K8"/>
<organism evidence="8 9">
    <name type="scientific">Nepenthes gracilis</name>
    <name type="common">Slender pitcher plant</name>
    <dbReference type="NCBI Taxonomy" id="150966"/>
    <lineage>
        <taxon>Eukaryota</taxon>
        <taxon>Viridiplantae</taxon>
        <taxon>Streptophyta</taxon>
        <taxon>Embryophyta</taxon>
        <taxon>Tracheophyta</taxon>
        <taxon>Spermatophyta</taxon>
        <taxon>Magnoliopsida</taxon>
        <taxon>eudicotyledons</taxon>
        <taxon>Gunneridae</taxon>
        <taxon>Pentapetalae</taxon>
        <taxon>Caryophyllales</taxon>
        <taxon>Nepenthaceae</taxon>
        <taxon>Nepenthes</taxon>
    </lineage>
</organism>
<keyword evidence="9" id="KW-1185">Reference proteome</keyword>
<dbReference type="Gene3D" id="3.30.70.660">
    <property type="entry name" value="Pseudouridine synthase I, catalytic domain, C-terminal subdomain"/>
    <property type="match status" value="1"/>
</dbReference>
<dbReference type="FunFam" id="3.30.70.580:FF:000001">
    <property type="entry name" value="tRNA pseudouridine synthase A"/>
    <property type="match status" value="1"/>
</dbReference>
<dbReference type="PIRSF" id="PIRSF001430">
    <property type="entry name" value="tRNA_psdUrid_synth"/>
    <property type="match status" value="1"/>
</dbReference>
<dbReference type="GO" id="GO:0003723">
    <property type="term" value="F:RNA binding"/>
    <property type="evidence" value="ECO:0007669"/>
    <property type="project" value="InterPro"/>
</dbReference>
<dbReference type="InterPro" id="IPR020103">
    <property type="entry name" value="PsdUridine_synth_cat_dom_sf"/>
</dbReference>
<name>A0AAD3Y6K8_NEPGR</name>
<comment type="catalytic activity">
    <reaction evidence="6">
        <text>uridine(38/39/40) in tRNA = pseudouridine(38/39/40) in tRNA</text>
        <dbReference type="Rhea" id="RHEA:22376"/>
        <dbReference type="Rhea" id="RHEA-COMP:10085"/>
        <dbReference type="Rhea" id="RHEA-COMP:10087"/>
        <dbReference type="ChEBI" id="CHEBI:65314"/>
        <dbReference type="ChEBI" id="CHEBI:65315"/>
        <dbReference type="EC" id="5.4.99.12"/>
    </reaction>
</comment>
<dbReference type="GO" id="GO:0031119">
    <property type="term" value="P:tRNA pseudouridine synthesis"/>
    <property type="evidence" value="ECO:0007669"/>
    <property type="project" value="TreeGrafter"/>
</dbReference>
<evidence type="ECO:0000256" key="6">
    <source>
        <dbReference type="RuleBase" id="RU003792"/>
    </source>
</evidence>
<dbReference type="Proteomes" id="UP001279734">
    <property type="component" value="Unassembled WGS sequence"/>
</dbReference>
<dbReference type="EC" id="5.4.99.12" evidence="6"/>
<evidence type="ECO:0000256" key="2">
    <source>
        <dbReference type="ARBA" id="ARBA00022694"/>
    </source>
</evidence>
<dbReference type="InterPro" id="IPR020094">
    <property type="entry name" value="TruA/RsuA/RluB/E/F_N"/>
</dbReference>
<feature type="domain" description="Pseudouridine synthase I TruA alpha/beta" evidence="7">
    <location>
        <begin position="167"/>
        <end position="274"/>
    </location>
</feature>
<dbReference type="HAMAP" id="MF_00171">
    <property type="entry name" value="TruA"/>
    <property type="match status" value="1"/>
</dbReference>
<comment type="similarity">
    <text evidence="1 6">Belongs to the tRNA pseudouridine synthase TruA family.</text>
</comment>
<dbReference type="NCBIfam" id="TIGR00071">
    <property type="entry name" value="hisT_truA"/>
    <property type="match status" value="1"/>
</dbReference>
<feature type="binding site" evidence="5">
    <location>
        <position position="134"/>
    </location>
    <ligand>
        <name>substrate</name>
    </ligand>
</feature>
<reference evidence="8" key="1">
    <citation type="submission" date="2023-05" db="EMBL/GenBank/DDBJ databases">
        <title>Nepenthes gracilis genome sequencing.</title>
        <authorList>
            <person name="Fukushima K."/>
        </authorList>
    </citation>
    <scope>NUCLEOTIDE SEQUENCE</scope>
    <source>
        <strain evidence="8">SING2019-196</strain>
    </source>
</reference>
<accession>A0AAD3Y6K8</accession>
<dbReference type="PANTHER" id="PTHR11142:SF0">
    <property type="entry name" value="TRNA PSEUDOURIDINE SYNTHASE-LIKE 1"/>
    <property type="match status" value="1"/>
</dbReference>